<gene>
    <name evidence="7" type="ORF">RGD00_12850</name>
</gene>
<dbReference type="InterPro" id="IPR001851">
    <property type="entry name" value="ABC_transp_permease"/>
</dbReference>
<dbReference type="EMBL" id="JAVKPH010000014">
    <property type="protein sequence ID" value="MDR5653498.1"/>
    <property type="molecule type" value="Genomic_DNA"/>
</dbReference>
<keyword evidence="2" id="KW-1003">Cell membrane</keyword>
<reference evidence="7 8" key="1">
    <citation type="submission" date="2023-09" db="EMBL/GenBank/DDBJ databases">
        <title>Xinfangfangia sedmenti sp. nov., isolated the sedment.</title>
        <authorList>
            <person name="Xu L."/>
        </authorList>
    </citation>
    <scope>NUCLEOTIDE SEQUENCE [LARGE SCALE GENOMIC DNA]</scope>
    <source>
        <strain evidence="7 8">LG-4</strain>
    </source>
</reference>
<dbReference type="RefSeq" id="WP_310457737.1">
    <property type="nucleotide sequence ID" value="NZ_JAVKPH010000014.1"/>
</dbReference>
<organism evidence="7 8">
    <name type="scientific">Ruixingdingia sedimenti</name>
    <dbReference type="NCBI Taxonomy" id="3073604"/>
    <lineage>
        <taxon>Bacteria</taxon>
        <taxon>Pseudomonadati</taxon>
        <taxon>Pseudomonadota</taxon>
        <taxon>Alphaproteobacteria</taxon>
        <taxon>Rhodobacterales</taxon>
        <taxon>Paracoccaceae</taxon>
        <taxon>Ruixingdingia</taxon>
    </lineage>
</organism>
<evidence type="ECO:0000256" key="3">
    <source>
        <dbReference type="ARBA" id="ARBA00022692"/>
    </source>
</evidence>
<keyword evidence="3 6" id="KW-0812">Transmembrane</keyword>
<feature type="transmembrane region" description="Helical" evidence="6">
    <location>
        <begin position="208"/>
        <end position="228"/>
    </location>
</feature>
<feature type="transmembrane region" description="Helical" evidence="6">
    <location>
        <begin position="166"/>
        <end position="187"/>
    </location>
</feature>
<feature type="transmembrane region" description="Helical" evidence="6">
    <location>
        <begin position="93"/>
        <end position="113"/>
    </location>
</feature>
<dbReference type="CDD" id="cd06579">
    <property type="entry name" value="TM_PBP1_transp_AraH_like"/>
    <property type="match status" value="1"/>
</dbReference>
<keyword evidence="8" id="KW-1185">Reference proteome</keyword>
<comment type="caution">
    <text evidence="7">The sequence shown here is derived from an EMBL/GenBank/DDBJ whole genome shotgun (WGS) entry which is preliminary data.</text>
</comment>
<protein>
    <submittedName>
        <fullName evidence="7">ABC transporter permease</fullName>
    </submittedName>
</protein>
<evidence type="ECO:0000256" key="2">
    <source>
        <dbReference type="ARBA" id="ARBA00022475"/>
    </source>
</evidence>
<feature type="transmembrane region" description="Helical" evidence="6">
    <location>
        <begin position="20"/>
        <end position="39"/>
    </location>
</feature>
<proteinExistence type="predicted"/>
<evidence type="ECO:0000256" key="6">
    <source>
        <dbReference type="SAM" id="Phobius"/>
    </source>
</evidence>
<feature type="transmembrane region" description="Helical" evidence="6">
    <location>
        <begin position="291"/>
        <end position="309"/>
    </location>
</feature>
<dbReference type="Pfam" id="PF02653">
    <property type="entry name" value="BPD_transp_2"/>
    <property type="match status" value="1"/>
</dbReference>
<keyword evidence="4 6" id="KW-1133">Transmembrane helix</keyword>
<accession>A0ABU1FA46</accession>
<evidence type="ECO:0000256" key="5">
    <source>
        <dbReference type="ARBA" id="ARBA00023136"/>
    </source>
</evidence>
<comment type="subcellular location">
    <subcellularLocation>
        <location evidence="1">Cell membrane</location>
        <topology evidence="1">Multi-pass membrane protein</topology>
    </subcellularLocation>
</comment>
<feature type="transmembrane region" description="Helical" evidence="6">
    <location>
        <begin position="266"/>
        <end position="285"/>
    </location>
</feature>
<dbReference type="Proteomes" id="UP001247754">
    <property type="component" value="Unassembled WGS sequence"/>
</dbReference>
<evidence type="ECO:0000256" key="4">
    <source>
        <dbReference type="ARBA" id="ARBA00022989"/>
    </source>
</evidence>
<dbReference type="PANTHER" id="PTHR32196">
    <property type="entry name" value="ABC TRANSPORTER PERMEASE PROTEIN YPHD-RELATED-RELATED"/>
    <property type="match status" value="1"/>
</dbReference>
<evidence type="ECO:0000313" key="7">
    <source>
        <dbReference type="EMBL" id="MDR5653498.1"/>
    </source>
</evidence>
<keyword evidence="5 6" id="KW-0472">Membrane</keyword>
<sequence length="318" mass="32080">MQTTFSAVARERLRQFGPALILIAVFAALATAAPGLLRWRAINGLLMDNAPLLLIIVGLTLPVLLGCLDLSVAAVASFSAVCGAILSHSLGSWAGPVVVAGAAVAGGVQGWLIGRLQIPSFVMTLGALGIFAGLALFISKANMVGIRPGLAFFDVLSARTGGMPNAFLIVLAIAAVLSAVLRFTPFGRDVYAFGQSELASYISGVRRDLVRTVAFAISSACAALGGMMMLSQTLFANATVANGLLLPALVGVVVGGTAISGGIGGVAASLIGGLIAVLIRVGATISGLPPASQDVAFGIVILIAVALTTDRSKMGIVK</sequence>
<feature type="transmembrane region" description="Helical" evidence="6">
    <location>
        <begin position="125"/>
        <end position="146"/>
    </location>
</feature>
<evidence type="ECO:0000256" key="1">
    <source>
        <dbReference type="ARBA" id="ARBA00004651"/>
    </source>
</evidence>
<feature type="transmembrane region" description="Helical" evidence="6">
    <location>
        <begin position="51"/>
        <end position="81"/>
    </location>
</feature>
<name>A0ABU1FA46_9RHOB</name>
<evidence type="ECO:0000313" key="8">
    <source>
        <dbReference type="Proteomes" id="UP001247754"/>
    </source>
</evidence>